<accession>A0A6M4PKP8</accession>
<dbReference type="InterPro" id="IPR003593">
    <property type="entry name" value="AAA+_ATPase"/>
</dbReference>
<evidence type="ECO:0000313" key="16">
    <source>
        <dbReference type="EMBL" id="QJS09500.1"/>
    </source>
</evidence>
<dbReference type="GO" id="GO:0016887">
    <property type="term" value="F:ATP hydrolysis activity"/>
    <property type="evidence" value="ECO:0007669"/>
    <property type="project" value="InterPro"/>
</dbReference>
<keyword evidence="10" id="KW-0234">DNA repair</keyword>
<keyword evidence="7 16" id="KW-0067">ATP-binding</keyword>
<evidence type="ECO:0000256" key="3">
    <source>
        <dbReference type="ARBA" id="ARBA00022737"/>
    </source>
</evidence>
<keyword evidence="2" id="KW-0963">Cytoplasm</keyword>
<keyword evidence="3" id="KW-0677">Repeat</keyword>
<dbReference type="GO" id="GO:0005737">
    <property type="term" value="C:cytoplasm"/>
    <property type="evidence" value="ECO:0007669"/>
    <property type="project" value="UniProtKB-SubCell"/>
</dbReference>
<evidence type="ECO:0000256" key="14">
    <source>
        <dbReference type="SAM" id="MobiDB-lite"/>
    </source>
</evidence>
<organism evidence="16 17">
    <name type="scientific">Streptomyces argyrophylli</name>
    <dbReference type="NCBI Taxonomy" id="2726118"/>
    <lineage>
        <taxon>Bacteria</taxon>
        <taxon>Bacillati</taxon>
        <taxon>Actinomycetota</taxon>
        <taxon>Actinomycetes</taxon>
        <taxon>Kitasatosporales</taxon>
        <taxon>Streptomycetaceae</taxon>
        <taxon>Streptomyces</taxon>
    </lineage>
</organism>
<name>A0A6M4PKP8_9ACTN</name>
<evidence type="ECO:0000256" key="11">
    <source>
        <dbReference type="ARBA" id="ARBA00038000"/>
    </source>
</evidence>
<evidence type="ECO:0000256" key="7">
    <source>
        <dbReference type="ARBA" id="ARBA00022840"/>
    </source>
</evidence>
<proteinExistence type="inferred from homology"/>
<evidence type="ECO:0000256" key="10">
    <source>
        <dbReference type="ARBA" id="ARBA00023204"/>
    </source>
</evidence>
<dbReference type="PANTHER" id="PTHR43152">
    <property type="entry name" value="UVRABC SYSTEM PROTEIN A"/>
    <property type="match status" value="1"/>
</dbReference>
<evidence type="ECO:0000256" key="6">
    <source>
        <dbReference type="ARBA" id="ARBA00022769"/>
    </source>
</evidence>
<dbReference type="PROSITE" id="PS00211">
    <property type="entry name" value="ABC_TRANSPORTER_1"/>
    <property type="match status" value="2"/>
</dbReference>
<dbReference type="Gene3D" id="3.40.50.300">
    <property type="entry name" value="P-loop containing nucleotide triphosphate hydrolases"/>
    <property type="match status" value="5"/>
</dbReference>
<evidence type="ECO:0000256" key="9">
    <source>
        <dbReference type="ARBA" id="ARBA00023125"/>
    </source>
</evidence>
<dbReference type="GO" id="GO:0006281">
    <property type="term" value="P:DNA repair"/>
    <property type="evidence" value="ECO:0007669"/>
    <property type="project" value="UniProtKB-KW"/>
</dbReference>
<dbReference type="RefSeq" id="WP_171152069.1">
    <property type="nucleotide sequence ID" value="NZ_CP053189.1"/>
</dbReference>
<dbReference type="EMBL" id="CP053189">
    <property type="protein sequence ID" value="QJS09500.1"/>
    <property type="molecule type" value="Genomic_DNA"/>
</dbReference>
<dbReference type="Proteomes" id="UP000502641">
    <property type="component" value="Chromosome"/>
</dbReference>
<dbReference type="SUPFAM" id="SSF52540">
    <property type="entry name" value="P-loop containing nucleoside triphosphate hydrolases"/>
    <property type="match status" value="4"/>
</dbReference>
<dbReference type="GO" id="GO:0003677">
    <property type="term" value="F:DNA binding"/>
    <property type="evidence" value="ECO:0007669"/>
    <property type="project" value="UniProtKB-KW"/>
</dbReference>
<evidence type="ECO:0000256" key="13">
    <source>
        <dbReference type="ARBA" id="ARBA00042156"/>
    </source>
</evidence>
<protein>
    <recommendedName>
        <fullName evidence="12">UvrABC system protein A</fullName>
    </recommendedName>
    <alternativeName>
        <fullName evidence="13">Excinuclease ABC subunit A</fullName>
    </alternativeName>
</protein>
<gene>
    <name evidence="16" type="ORF">HKX69_08195</name>
</gene>
<evidence type="ECO:0000256" key="8">
    <source>
        <dbReference type="ARBA" id="ARBA00022881"/>
    </source>
</evidence>
<dbReference type="PROSITE" id="PS50893">
    <property type="entry name" value="ABC_TRANSPORTER_2"/>
    <property type="match status" value="2"/>
</dbReference>
<dbReference type="Gene3D" id="1.20.1580.10">
    <property type="entry name" value="ABC transporter ATPase like domain"/>
    <property type="match status" value="3"/>
</dbReference>
<evidence type="ECO:0000256" key="12">
    <source>
        <dbReference type="ARBA" id="ARBA00039316"/>
    </source>
</evidence>
<dbReference type="GO" id="GO:0004518">
    <property type="term" value="F:nuclease activity"/>
    <property type="evidence" value="ECO:0007669"/>
    <property type="project" value="UniProtKB-KW"/>
</dbReference>
<dbReference type="PANTHER" id="PTHR43152:SF1">
    <property type="entry name" value="UVRA PROTEIN"/>
    <property type="match status" value="1"/>
</dbReference>
<keyword evidence="9" id="KW-0238">DNA-binding</keyword>
<evidence type="ECO:0000259" key="15">
    <source>
        <dbReference type="PROSITE" id="PS50893"/>
    </source>
</evidence>
<evidence type="ECO:0000256" key="2">
    <source>
        <dbReference type="ARBA" id="ARBA00022490"/>
    </source>
</evidence>
<evidence type="ECO:0000256" key="1">
    <source>
        <dbReference type="ARBA" id="ARBA00004496"/>
    </source>
</evidence>
<dbReference type="GO" id="GO:0005524">
    <property type="term" value="F:ATP binding"/>
    <property type="evidence" value="ECO:0007669"/>
    <property type="project" value="UniProtKB-KW"/>
</dbReference>
<dbReference type="Gene3D" id="1.10.8.280">
    <property type="entry name" value="ABC transporter ATPase domain-like"/>
    <property type="match status" value="1"/>
</dbReference>
<dbReference type="SMART" id="SM00382">
    <property type="entry name" value="AAA"/>
    <property type="match status" value="4"/>
</dbReference>
<keyword evidence="4" id="KW-0547">Nucleotide-binding</keyword>
<feature type="region of interest" description="Disordered" evidence="14">
    <location>
        <begin position="739"/>
        <end position="774"/>
    </location>
</feature>
<comment type="subcellular location">
    <subcellularLocation>
        <location evidence="1">Cytoplasm</location>
    </subcellularLocation>
</comment>
<evidence type="ECO:0000256" key="4">
    <source>
        <dbReference type="ARBA" id="ARBA00022741"/>
    </source>
</evidence>
<evidence type="ECO:0000313" key="17">
    <source>
        <dbReference type="Proteomes" id="UP000502641"/>
    </source>
</evidence>
<comment type="similarity">
    <text evidence="11">Belongs to the ABC transporter superfamily. UvrA family.</text>
</comment>
<feature type="compositionally biased region" description="Pro residues" evidence="14">
    <location>
        <begin position="751"/>
        <end position="765"/>
    </location>
</feature>
<dbReference type="InterPro" id="IPR017871">
    <property type="entry name" value="ABC_transporter-like_CS"/>
</dbReference>
<keyword evidence="6" id="KW-0228">DNA excision</keyword>
<evidence type="ECO:0000256" key="5">
    <source>
        <dbReference type="ARBA" id="ARBA00022763"/>
    </source>
</evidence>
<sequence>MSAHGPGVRIEGATENNLRDIDVTLSEGVTAVVGASGSGKSSLVFDTLHREARHRFLATLAGAPAAAAARAARVRAVHGLRPAVAVGQNVLNRNPRSTVATAAGVHPFLRVLFARFAVLRCPCCAEVTETVTAEEQLSLLRAAAACGPVEVVAPLTRGALGTHTRLLAGLRERYGAGEVTVDGRPWSGDPLDPGRPHDIAVRVGSLSAADDARAARRLLDEVAALGCVQVSFRTAAGTRTLSRARLCASCGAPLPSVRPQDFRAGGPDTEAYELAGLTLPALLRLDVDRARQALAGAALPAHAGTALRHVLRRLDALVSLGLGYLALDRSSPTLSRGEAQRLRIAVLLANDVEDLLHILDEPTIGLGAAQVARLMDELGRLPGPVVLVEHDRTAVASCDHVVEIGPAAGSGGGRVVFEGTPADLWRADTVSGRWFSGRERLTAPQAAGTGTRWLTVRDARHHNLAGFDCAFPVGSLTVVTGPSGAGKTTLVRDVLVASLEAGEPRGCAALEGEAIVPLTVDQSPIGVNPRSNPATYTGLADRVRAVLADVTGLAAGTFSFNRSEGACPACAGMGSVEVKLRFLPSEWVLCEACAGRRFSAEALAVRAALPDGNTYSVDEIHDLSVRDALPLFGHDARARRIIQALLDVGLGYLRLGQPSPTLSGGEAQRVKLAKQIAATRPAQLVYLDEPTTGLHPADVPRLAALLRRLTDRGCTVVVVEHNRDIAAMADWSVRIGPGSGPDGGRLLHAGPPEPPDAPPVRPPATPARRPRPARTAVEIRGARANNLRDVSVDIPKGAMTAVVGVSGSGKSSLVRDVLEAEATRRLLESLSLYERQSVREGPEAGAASLTGLGPTLAVGADGRAPGLRSTVGSTTDLSPHLGVLLAYAGVRRCPDCGGEQRRSGHRPASPWTCADCGHPGPPAEPTDFSPLRYEAACLRCHGMGTIAVPRVERLIHRPERALCDGAMYSPGFYPRSYLSKPANGGYWMLLALGERYGFDPDRTPWREMSRQAQEAFLFGEEEVTLSSEARVTPSATVVWRGVFRIMDGWDVGGLYTERVPCSSCAGGRLRPEFLDRRVAGMNRYDLHHQPVDAVRDALAGLRLPDGAPGWAVRSHAVVLRRLGFLGRVGIGHLHLDRMANTLSAGELQRVRLTALLGAELTGMTVLLDEPSRGLHPREVDELGAVLEELRDHGNTVILVDHDTRLVARADHRIVMGPGAGRHGGTVVAAGSADRVREDPRARPLLERPLPARAAGPRREPTGWMTVRKPAENNLDGQDVRIPLGVLTGVCGVSGSGKSTLALGIVARALAPRKLTTSAAATPVAPGAHEGIDGAPKQVRHTDQSSVGITSPGAFLKVLGPLREAYADSAPARERGLAPADLQPRCDGCKGKGTVAEDMGFMPTVHRPCDACGATGYRAEARELSVRGHSLPELERLSIEEVLGLWPDAEAVAAPLRGAVELGLGYLTLGQGPGTLSGGERQRLKLVREITGATGRPALHILDEPTTGLHDADVELLVEALDGLVARGHGVLVVDHDPRLLACCDRLLELGPGGGPDGGVVVAEGTPEEVAAGDTPTAPYLREVLS</sequence>
<keyword evidence="17" id="KW-1185">Reference proteome</keyword>
<feature type="domain" description="ABC transporter" evidence="15">
    <location>
        <begin position="449"/>
        <end position="762"/>
    </location>
</feature>
<feature type="domain" description="ABC transporter" evidence="15">
    <location>
        <begin position="1257"/>
        <end position="1576"/>
    </location>
</feature>
<reference evidence="16 17" key="1">
    <citation type="submission" date="2020-05" db="EMBL/GenBank/DDBJ databases">
        <authorList>
            <person name="Li K."/>
        </authorList>
    </citation>
    <scope>NUCLEOTIDE SEQUENCE [LARGE SCALE GENOMIC DNA]</scope>
    <source>
        <strain evidence="17">jing01</strain>
    </source>
</reference>
<dbReference type="InterPro" id="IPR027417">
    <property type="entry name" value="P-loop_NTPase"/>
</dbReference>
<keyword evidence="8" id="KW-0267">Excision nuclease</keyword>
<keyword evidence="5" id="KW-0227">DNA damage</keyword>
<dbReference type="InterPro" id="IPR003439">
    <property type="entry name" value="ABC_transporter-like_ATP-bd"/>
</dbReference>
<dbReference type="KEGG" id="sarg:HKX69_08195"/>